<dbReference type="Proteomes" id="UP000094389">
    <property type="component" value="Unassembled WGS sequence"/>
</dbReference>
<accession>A0A1E4S030</accession>
<proteinExistence type="predicted"/>
<reference evidence="1 2" key="1">
    <citation type="journal article" date="2016" name="Proc. Natl. Acad. Sci. U.S.A.">
        <title>Comparative genomics of biotechnologically important yeasts.</title>
        <authorList>
            <person name="Riley R."/>
            <person name="Haridas S."/>
            <person name="Wolfe K.H."/>
            <person name="Lopes M.R."/>
            <person name="Hittinger C.T."/>
            <person name="Goeker M."/>
            <person name="Salamov A.A."/>
            <person name="Wisecaver J.H."/>
            <person name="Long T.M."/>
            <person name="Calvey C.H."/>
            <person name="Aerts A.L."/>
            <person name="Barry K.W."/>
            <person name="Choi C."/>
            <person name="Clum A."/>
            <person name="Coughlan A.Y."/>
            <person name="Deshpande S."/>
            <person name="Douglass A.P."/>
            <person name="Hanson S.J."/>
            <person name="Klenk H.-P."/>
            <person name="LaButti K.M."/>
            <person name="Lapidus A."/>
            <person name="Lindquist E.A."/>
            <person name="Lipzen A.M."/>
            <person name="Meier-Kolthoff J.P."/>
            <person name="Ohm R.A."/>
            <person name="Otillar R.P."/>
            <person name="Pangilinan J.L."/>
            <person name="Peng Y."/>
            <person name="Rokas A."/>
            <person name="Rosa C.A."/>
            <person name="Scheuner C."/>
            <person name="Sibirny A.A."/>
            <person name="Slot J.C."/>
            <person name="Stielow J.B."/>
            <person name="Sun H."/>
            <person name="Kurtzman C.P."/>
            <person name="Blackwell M."/>
            <person name="Grigoriev I.V."/>
            <person name="Jeffries T.W."/>
        </authorList>
    </citation>
    <scope>NUCLEOTIDE SEQUENCE [LARGE SCALE GENOMIC DNA]</scope>
    <source>
        <strain evidence="2">ATCC 18201 / CBS 1600 / BCRC 20928 / JCM 3617 / NBRC 0987 / NRRL Y-1542</strain>
    </source>
</reference>
<evidence type="ECO:0000313" key="2">
    <source>
        <dbReference type="Proteomes" id="UP000094389"/>
    </source>
</evidence>
<dbReference type="RefSeq" id="XP_020069897.1">
    <property type="nucleotide sequence ID" value="XM_020212037.1"/>
</dbReference>
<protein>
    <submittedName>
        <fullName evidence="1">Uncharacterized protein</fullName>
    </submittedName>
</protein>
<gene>
    <name evidence="1" type="ORF">CYBJADRAFT_102504</name>
</gene>
<name>A0A1E4S030_CYBJN</name>
<dbReference type="GeneID" id="30986433"/>
<organism evidence="1 2">
    <name type="scientific">Cyberlindnera jadinii (strain ATCC 18201 / CBS 1600 / BCRC 20928 / JCM 3617 / NBRC 0987 / NRRL Y-1542)</name>
    <name type="common">Torula yeast</name>
    <name type="synonym">Candida utilis</name>
    <dbReference type="NCBI Taxonomy" id="983966"/>
    <lineage>
        <taxon>Eukaryota</taxon>
        <taxon>Fungi</taxon>
        <taxon>Dikarya</taxon>
        <taxon>Ascomycota</taxon>
        <taxon>Saccharomycotina</taxon>
        <taxon>Saccharomycetes</taxon>
        <taxon>Phaffomycetales</taxon>
        <taxon>Phaffomycetaceae</taxon>
        <taxon>Cyberlindnera</taxon>
    </lineage>
</organism>
<keyword evidence="2" id="KW-1185">Reference proteome</keyword>
<sequence>MYSPVYGASVCASRIKLYYTRSMCFHLILGGILHVLVQLTRNVGEHWRLYSYNRLTMHHLPQLLSVRLVCFFRSNHVNPL</sequence>
<evidence type="ECO:0000313" key="1">
    <source>
        <dbReference type="EMBL" id="ODV72858.1"/>
    </source>
</evidence>
<dbReference type="EMBL" id="KV453933">
    <property type="protein sequence ID" value="ODV72858.1"/>
    <property type="molecule type" value="Genomic_DNA"/>
</dbReference>
<dbReference type="AlphaFoldDB" id="A0A1E4S030"/>